<evidence type="ECO:0000313" key="2">
    <source>
        <dbReference type="EMBL" id="TNN71407.1"/>
    </source>
</evidence>
<organism evidence="2 3">
    <name type="scientific">Liparis tanakae</name>
    <name type="common">Tanaka's snailfish</name>
    <dbReference type="NCBI Taxonomy" id="230148"/>
    <lineage>
        <taxon>Eukaryota</taxon>
        <taxon>Metazoa</taxon>
        <taxon>Chordata</taxon>
        <taxon>Craniata</taxon>
        <taxon>Vertebrata</taxon>
        <taxon>Euteleostomi</taxon>
        <taxon>Actinopterygii</taxon>
        <taxon>Neopterygii</taxon>
        <taxon>Teleostei</taxon>
        <taxon>Neoteleostei</taxon>
        <taxon>Acanthomorphata</taxon>
        <taxon>Eupercaria</taxon>
        <taxon>Perciformes</taxon>
        <taxon>Cottioidei</taxon>
        <taxon>Cottales</taxon>
        <taxon>Liparidae</taxon>
        <taxon>Liparis</taxon>
    </lineage>
</organism>
<dbReference type="Proteomes" id="UP000314294">
    <property type="component" value="Unassembled WGS sequence"/>
</dbReference>
<proteinExistence type="predicted"/>
<protein>
    <submittedName>
        <fullName evidence="2">Uncharacterized protein</fullName>
    </submittedName>
</protein>
<comment type="caution">
    <text evidence="2">The sequence shown here is derived from an EMBL/GenBank/DDBJ whole genome shotgun (WGS) entry which is preliminary data.</text>
</comment>
<gene>
    <name evidence="2" type="ORF">EYF80_018356</name>
</gene>
<dbReference type="AlphaFoldDB" id="A0A4Z2I0C0"/>
<dbReference type="EMBL" id="SRLO01000150">
    <property type="protein sequence ID" value="TNN71407.1"/>
    <property type="molecule type" value="Genomic_DNA"/>
</dbReference>
<feature type="region of interest" description="Disordered" evidence="1">
    <location>
        <begin position="154"/>
        <end position="232"/>
    </location>
</feature>
<keyword evidence="3" id="KW-1185">Reference proteome</keyword>
<reference evidence="2 3" key="1">
    <citation type="submission" date="2019-03" db="EMBL/GenBank/DDBJ databases">
        <title>First draft genome of Liparis tanakae, snailfish: a comprehensive survey of snailfish specific genes.</title>
        <authorList>
            <person name="Kim W."/>
            <person name="Song I."/>
            <person name="Jeong J.-H."/>
            <person name="Kim D."/>
            <person name="Kim S."/>
            <person name="Ryu S."/>
            <person name="Song J.Y."/>
            <person name="Lee S.K."/>
        </authorList>
    </citation>
    <scope>NUCLEOTIDE SEQUENCE [LARGE SCALE GENOMIC DNA]</scope>
    <source>
        <tissue evidence="2">Muscle</tissue>
    </source>
</reference>
<sequence length="284" mass="30020">MQTMPLAFLPVPCDHACVRSPVPGQILQESLQLIAYQFDQSTFNVVIGHIDHEDVGRGIRQLVVLWEKKAAVVQGGYKLVGPQGQLRPLVEVRPPAHVVKMLEKENWDYTYSTFIDTVAETTLVATPPINKLHVLDQAAGNLRGLQEVDRGRVYPSLPLEGRPSVGRTSVGRTSVDRASGGRTLDGQTSVDRASGGRTSGGRTCVDRASGGRTSVDRASGGRTSVDRASGGRTCVDRASVDRASDGQTSDGQTLGGRTSACLLGVTVVETCGVTASLEASVAGP</sequence>
<name>A0A4Z2I0C0_9TELE</name>
<accession>A0A4Z2I0C0</accession>
<evidence type="ECO:0000313" key="3">
    <source>
        <dbReference type="Proteomes" id="UP000314294"/>
    </source>
</evidence>
<evidence type="ECO:0000256" key="1">
    <source>
        <dbReference type="SAM" id="MobiDB-lite"/>
    </source>
</evidence>